<dbReference type="InterPro" id="IPR000515">
    <property type="entry name" value="MetI-like"/>
</dbReference>
<proteinExistence type="inferred from homology"/>
<comment type="similarity">
    <text evidence="7">Belongs to the binding-protein-dependent transport system permease family. OppBC subfamily.</text>
</comment>
<feature type="transmembrane region" description="Helical" evidence="8">
    <location>
        <begin position="179"/>
        <end position="197"/>
    </location>
</feature>
<reference evidence="10 11" key="1">
    <citation type="submission" date="2016-10" db="EMBL/GenBank/DDBJ databases">
        <authorList>
            <person name="de Groot N.N."/>
        </authorList>
    </citation>
    <scope>NUCLEOTIDE SEQUENCE [LARGE SCALE GENOMIC DNA]</scope>
    <source>
        <strain evidence="10 11">LMG 25475</strain>
    </source>
</reference>
<keyword evidence="5 8" id="KW-1133">Transmembrane helix</keyword>
<feature type="transmembrane region" description="Helical" evidence="8">
    <location>
        <begin position="280"/>
        <end position="300"/>
    </location>
</feature>
<dbReference type="PROSITE" id="PS50928">
    <property type="entry name" value="ABC_TM1"/>
    <property type="match status" value="1"/>
</dbReference>
<dbReference type="InterPro" id="IPR035906">
    <property type="entry name" value="MetI-like_sf"/>
</dbReference>
<keyword evidence="6 8" id="KW-0472">Membrane</keyword>
<name>A0A1G7RA34_9GAMM</name>
<dbReference type="SUPFAM" id="SSF161098">
    <property type="entry name" value="MetI-like"/>
    <property type="match status" value="1"/>
</dbReference>
<dbReference type="CDD" id="cd06261">
    <property type="entry name" value="TM_PBP2"/>
    <property type="match status" value="1"/>
</dbReference>
<gene>
    <name evidence="10" type="ORF">SAMN05216381_3045</name>
</gene>
<feature type="transmembrane region" description="Helical" evidence="8">
    <location>
        <begin position="236"/>
        <end position="260"/>
    </location>
</feature>
<dbReference type="OrthoDB" id="9805855at2"/>
<dbReference type="Proteomes" id="UP000243378">
    <property type="component" value="Unassembled WGS sequence"/>
</dbReference>
<keyword evidence="2 8" id="KW-0813">Transport</keyword>
<evidence type="ECO:0000313" key="11">
    <source>
        <dbReference type="Proteomes" id="UP000243378"/>
    </source>
</evidence>
<dbReference type="PANTHER" id="PTHR43163">
    <property type="entry name" value="DIPEPTIDE TRANSPORT SYSTEM PERMEASE PROTEIN DPPB-RELATED"/>
    <property type="match status" value="1"/>
</dbReference>
<sequence length="311" mass="32994">MIRLLGFRLLQAVMVAILIGALTFLLMSLLPGDAAYRIAAGRYGYDMVNSAAAEAVRAELALDQPVMWRFVAWIGDLLTLDLGNSLVTGRPVIDMVAHELGSSVRLAVGAVLLSFLIGPPLGVIAGLRPGGWLDRLLLLISTATRAIPHFVLGIILVLIFAVSLALLPSAGHGSFAHTILPTVTLALGLAAVSSRVARDATVAVASSAYFAFGRLKGLSAFKVFMRHGLRNIGVPVVTYLGVQLVYLIEGVVVVETLFAWPGIGHGLVHAIVQRDVPMVQGAALAMGLMFVVLNTCVDLANHLIDPRRRDA</sequence>
<evidence type="ECO:0000313" key="10">
    <source>
        <dbReference type="EMBL" id="SDG07661.1"/>
    </source>
</evidence>
<dbReference type="Pfam" id="PF00528">
    <property type="entry name" value="BPD_transp_1"/>
    <property type="match status" value="1"/>
</dbReference>
<dbReference type="STRING" id="640205.SAMN05216381_3045"/>
<evidence type="ECO:0000256" key="4">
    <source>
        <dbReference type="ARBA" id="ARBA00022692"/>
    </source>
</evidence>
<keyword evidence="4 8" id="KW-0812">Transmembrane</keyword>
<organism evidence="10 11">
    <name type="scientific">Phytopseudomonas seleniipraecipitans</name>
    <dbReference type="NCBI Taxonomy" id="640205"/>
    <lineage>
        <taxon>Bacteria</taxon>
        <taxon>Pseudomonadati</taxon>
        <taxon>Pseudomonadota</taxon>
        <taxon>Gammaproteobacteria</taxon>
        <taxon>Pseudomonadales</taxon>
        <taxon>Pseudomonadaceae</taxon>
        <taxon>Phytopseudomonas</taxon>
    </lineage>
</organism>
<comment type="subcellular location">
    <subcellularLocation>
        <location evidence="1 8">Cell membrane</location>
        <topology evidence="1 8">Multi-pass membrane protein</topology>
    </subcellularLocation>
</comment>
<feature type="domain" description="ABC transmembrane type-1" evidence="9">
    <location>
        <begin position="100"/>
        <end position="301"/>
    </location>
</feature>
<evidence type="ECO:0000256" key="5">
    <source>
        <dbReference type="ARBA" id="ARBA00022989"/>
    </source>
</evidence>
<dbReference type="RefSeq" id="WP_092369531.1">
    <property type="nucleotide sequence ID" value="NZ_FNBM01000007.1"/>
</dbReference>
<dbReference type="Pfam" id="PF19300">
    <property type="entry name" value="BPD_transp_1_N"/>
    <property type="match status" value="1"/>
</dbReference>
<keyword evidence="3" id="KW-1003">Cell membrane</keyword>
<feature type="transmembrane region" description="Helical" evidence="8">
    <location>
        <begin position="104"/>
        <end position="127"/>
    </location>
</feature>
<dbReference type="GO" id="GO:0071916">
    <property type="term" value="F:dipeptide transmembrane transporter activity"/>
    <property type="evidence" value="ECO:0007669"/>
    <property type="project" value="TreeGrafter"/>
</dbReference>
<dbReference type="GO" id="GO:0005886">
    <property type="term" value="C:plasma membrane"/>
    <property type="evidence" value="ECO:0007669"/>
    <property type="project" value="UniProtKB-SubCell"/>
</dbReference>
<evidence type="ECO:0000256" key="1">
    <source>
        <dbReference type="ARBA" id="ARBA00004651"/>
    </source>
</evidence>
<dbReference type="Gene3D" id="1.10.3720.10">
    <property type="entry name" value="MetI-like"/>
    <property type="match status" value="1"/>
</dbReference>
<feature type="transmembrane region" description="Helical" evidence="8">
    <location>
        <begin position="147"/>
        <end position="167"/>
    </location>
</feature>
<dbReference type="AlphaFoldDB" id="A0A1G7RA34"/>
<evidence type="ECO:0000256" key="8">
    <source>
        <dbReference type="RuleBase" id="RU363032"/>
    </source>
</evidence>
<dbReference type="EMBL" id="FNBM01000007">
    <property type="protein sequence ID" value="SDG07661.1"/>
    <property type="molecule type" value="Genomic_DNA"/>
</dbReference>
<evidence type="ECO:0000256" key="2">
    <source>
        <dbReference type="ARBA" id="ARBA00022448"/>
    </source>
</evidence>
<dbReference type="InterPro" id="IPR045621">
    <property type="entry name" value="BPD_transp_1_N"/>
</dbReference>
<evidence type="ECO:0000259" key="9">
    <source>
        <dbReference type="PROSITE" id="PS50928"/>
    </source>
</evidence>
<evidence type="ECO:0000256" key="7">
    <source>
        <dbReference type="ARBA" id="ARBA00024202"/>
    </source>
</evidence>
<evidence type="ECO:0000256" key="3">
    <source>
        <dbReference type="ARBA" id="ARBA00022475"/>
    </source>
</evidence>
<accession>A0A1G7RA34</accession>
<protein>
    <submittedName>
        <fullName evidence="10">Peptide/nickel transport system permease protein</fullName>
    </submittedName>
</protein>
<evidence type="ECO:0000256" key="6">
    <source>
        <dbReference type="ARBA" id="ARBA00023136"/>
    </source>
</evidence>
<feature type="transmembrane region" description="Helical" evidence="8">
    <location>
        <begin position="12"/>
        <end position="30"/>
    </location>
</feature>
<dbReference type="PANTHER" id="PTHR43163:SF6">
    <property type="entry name" value="DIPEPTIDE TRANSPORT SYSTEM PERMEASE PROTEIN DPPB-RELATED"/>
    <property type="match status" value="1"/>
</dbReference>